<evidence type="ECO:0008006" key="3">
    <source>
        <dbReference type="Google" id="ProtNLM"/>
    </source>
</evidence>
<dbReference type="InterPro" id="IPR023393">
    <property type="entry name" value="START-like_dom_sf"/>
</dbReference>
<sequence length="254" mass="27982">MPEDQSRPTSPTVSAVRVVADQDRPVIEVTVASPIDVVWPHLRDPELIRRWHGWEDPSLDAEIDFIYRQHSEADDEAHVIRSKGWPEPGAEDLGDRFDVTAAGPEETVVRITRGPRGVNADWDAMYDDITEGWISFLAQLKFAVERHRGVDRRTVFRSWSGEPGPRIQDLWAADPAPPASGATWLDTDGQLGFVVDAYGPGLVVLADKPGPEPGTAVSSMAIVSTYGLGESEQAEVESAWAAWWSARHPEQPGD</sequence>
<keyword evidence="2" id="KW-1185">Reference proteome</keyword>
<organism evidence="1 2">
    <name type="scientific">Microlunatus ginsengisoli</name>
    <dbReference type="NCBI Taxonomy" id="363863"/>
    <lineage>
        <taxon>Bacteria</taxon>
        <taxon>Bacillati</taxon>
        <taxon>Actinomycetota</taxon>
        <taxon>Actinomycetes</taxon>
        <taxon>Propionibacteriales</taxon>
        <taxon>Propionibacteriaceae</taxon>
        <taxon>Microlunatus</taxon>
    </lineage>
</organism>
<accession>A0ABP6ZME7</accession>
<dbReference type="EMBL" id="BAABAB010000006">
    <property type="protein sequence ID" value="GAA3609282.1"/>
    <property type="molecule type" value="Genomic_DNA"/>
</dbReference>
<gene>
    <name evidence="1" type="ORF">GCM10022236_08670</name>
</gene>
<reference evidence="2" key="1">
    <citation type="journal article" date="2019" name="Int. J. Syst. Evol. Microbiol.">
        <title>The Global Catalogue of Microorganisms (GCM) 10K type strain sequencing project: providing services to taxonomists for standard genome sequencing and annotation.</title>
        <authorList>
            <consortium name="The Broad Institute Genomics Platform"/>
            <consortium name="The Broad Institute Genome Sequencing Center for Infectious Disease"/>
            <person name="Wu L."/>
            <person name="Ma J."/>
        </authorList>
    </citation>
    <scope>NUCLEOTIDE SEQUENCE [LARGE SCALE GENOMIC DNA]</scope>
    <source>
        <strain evidence="2">JCM 16929</strain>
    </source>
</reference>
<comment type="caution">
    <text evidence="1">The sequence shown here is derived from an EMBL/GenBank/DDBJ whole genome shotgun (WGS) entry which is preliminary data.</text>
</comment>
<dbReference type="Gene3D" id="3.30.530.20">
    <property type="match status" value="1"/>
</dbReference>
<dbReference type="Proteomes" id="UP001501490">
    <property type="component" value="Unassembled WGS sequence"/>
</dbReference>
<name>A0ABP6ZME7_9ACTN</name>
<proteinExistence type="predicted"/>
<dbReference type="SUPFAM" id="SSF55961">
    <property type="entry name" value="Bet v1-like"/>
    <property type="match status" value="1"/>
</dbReference>
<evidence type="ECO:0000313" key="1">
    <source>
        <dbReference type="EMBL" id="GAA3609282.1"/>
    </source>
</evidence>
<protein>
    <recommendedName>
        <fullName evidence="3">SRPBCC domain-containing protein</fullName>
    </recommendedName>
</protein>
<evidence type="ECO:0000313" key="2">
    <source>
        <dbReference type="Proteomes" id="UP001501490"/>
    </source>
</evidence>